<accession>A0AAW1Y8T4</accession>
<gene>
    <name evidence="5" type="ORF">M0R45_011028</name>
</gene>
<feature type="signal peptide" evidence="3">
    <location>
        <begin position="1"/>
        <end position="16"/>
    </location>
</feature>
<reference evidence="5 6" key="1">
    <citation type="journal article" date="2023" name="G3 (Bethesda)">
        <title>A chromosome-length genome assembly and annotation of blackberry (Rubus argutus, cv. 'Hillquist').</title>
        <authorList>
            <person name="Bruna T."/>
            <person name="Aryal R."/>
            <person name="Dudchenko O."/>
            <person name="Sargent D.J."/>
            <person name="Mead D."/>
            <person name="Buti M."/>
            <person name="Cavallini A."/>
            <person name="Hytonen T."/>
            <person name="Andres J."/>
            <person name="Pham M."/>
            <person name="Weisz D."/>
            <person name="Mascagni F."/>
            <person name="Usai G."/>
            <person name="Natali L."/>
            <person name="Bassil N."/>
            <person name="Fernandez G.E."/>
            <person name="Lomsadze A."/>
            <person name="Armour M."/>
            <person name="Olukolu B."/>
            <person name="Poorten T."/>
            <person name="Britton C."/>
            <person name="Davik J."/>
            <person name="Ashrafi H."/>
            <person name="Aiden E.L."/>
            <person name="Borodovsky M."/>
            <person name="Worthington M."/>
        </authorList>
    </citation>
    <scope>NUCLEOTIDE SEQUENCE [LARGE SCALE GENOMIC DNA]</scope>
    <source>
        <strain evidence="5">PI 553951</strain>
    </source>
</reference>
<evidence type="ECO:0000256" key="3">
    <source>
        <dbReference type="SAM" id="SignalP"/>
    </source>
</evidence>
<sequence length="187" mass="20827">MAFLSSLLKTAIAASASTSCKSDLERRIGLQLDQAILEDILIPTNSHGNNHSTIYDADTIVRIFSIFLNLDEDDEDDTNPLRDESQMVYDFDSPGSPKQSSILKVSKLLDNYLAEVALDSNLSPSKFTALAELLPDHARIVSDGLYRAVDIFLKVHPNMKDSERYRLCKTIDCQKTIPRSLQSCSSE</sequence>
<comment type="caution">
    <text evidence="5">The sequence shown here is derived from an EMBL/GenBank/DDBJ whole genome shotgun (WGS) entry which is preliminary data.</text>
</comment>
<keyword evidence="3" id="KW-0732">Signal</keyword>
<dbReference type="InterPro" id="IPR043454">
    <property type="entry name" value="NPH3/RPT2-like"/>
</dbReference>
<comment type="similarity">
    <text evidence="2">Belongs to the NPH3 family.</text>
</comment>
<name>A0AAW1Y8T4_RUBAR</name>
<dbReference type="AlphaFoldDB" id="A0AAW1Y8T4"/>
<organism evidence="5 6">
    <name type="scientific">Rubus argutus</name>
    <name type="common">Southern blackberry</name>
    <dbReference type="NCBI Taxonomy" id="59490"/>
    <lineage>
        <taxon>Eukaryota</taxon>
        <taxon>Viridiplantae</taxon>
        <taxon>Streptophyta</taxon>
        <taxon>Embryophyta</taxon>
        <taxon>Tracheophyta</taxon>
        <taxon>Spermatophyta</taxon>
        <taxon>Magnoliopsida</taxon>
        <taxon>eudicotyledons</taxon>
        <taxon>Gunneridae</taxon>
        <taxon>Pentapetalae</taxon>
        <taxon>rosids</taxon>
        <taxon>fabids</taxon>
        <taxon>Rosales</taxon>
        <taxon>Rosaceae</taxon>
        <taxon>Rosoideae</taxon>
        <taxon>Rosoideae incertae sedis</taxon>
        <taxon>Rubus</taxon>
    </lineage>
</organism>
<dbReference type="PANTHER" id="PTHR32370">
    <property type="entry name" value="OS12G0117600 PROTEIN"/>
    <property type="match status" value="1"/>
</dbReference>
<evidence type="ECO:0000256" key="2">
    <source>
        <dbReference type="PROSITE-ProRule" id="PRU00982"/>
    </source>
</evidence>
<evidence type="ECO:0000313" key="5">
    <source>
        <dbReference type="EMBL" id="KAK9945515.1"/>
    </source>
</evidence>
<evidence type="ECO:0000259" key="4">
    <source>
        <dbReference type="PROSITE" id="PS51649"/>
    </source>
</evidence>
<dbReference type="Pfam" id="PF03000">
    <property type="entry name" value="NPH3"/>
    <property type="match status" value="1"/>
</dbReference>
<dbReference type="Proteomes" id="UP001457282">
    <property type="component" value="Unassembled WGS sequence"/>
</dbReference>
<dbReference type="EMBL" id="JBEDUW010000002">
    <property type="protein sequence ID" value="KAK9945515.1"/>
    <property type="molecule type" value="Genomic_DNA"/>
</dbReference>
<proteinExistence type="inferred from homology"/>
<evidence type="ECO:0000256" key="1">
    <source>
        <dbReference type="ARBA" id="ARBA00022786"/>
    </source>
</evidence>
<feature type="chain" id="PRO_5043901187" description="NPH3 domain-containing protein" evidence="3">
    <location>
        <begin position="17"/>
        <end position="187"/>
    </location>
</feature>
<keyword evidence="1" id="KW-0833">Ubl conjugation pathway</keyword>
<dbReference type="PROSITE" id="PS51649">
    <property type="entry name" value="NPH3"/>
    <property type="match status" value="1"/>
</dbReference>
<evidence type="ECO:0000313" key="6">
    <source>
        <dbReference type="Proteomes" id="UP001457282"/>
    </source>
</evidence>
<feature type="domain" description="NPH3" evidence="4">
    <location>
        <begin position="1"/>
        <end position="187"/>
    </location>
</feature>
<protein>
    <recommendedName>
        <fullName evidence="4">NPH3 domain-containing protein</fullName>
    </recommendedName>
</protein>
<keyword evidence="6" id="KW-1185">Reference proteome</keyword>
<dbReference type="InterPro" id="IPR027356">
    <property type="entry name" value="NPH3_dom"/>
</dbReference>